<keyword evidence="5" id="KW-1185">Reference proteome</keyword>
<evidence type="ECO:0000259" key="3">
    <source>
        <dbReference type="Pfam" id="PF13359"/>
    </source>
</evidence>
<comment type="caution">
    <text evidence="4">The sequence shown here is derived from an EMBL/GenBank/DDBJ whole genome shotgun (WGS) entry which is preliminary data.</text>
</comment>
<reference evidence="4" key="1">
    <citation type="submission" date="2020-12" db="EMBL/GenBank/DDBJ databases">
        <title>Metabolic potential, ecology and presence of endohyphal bacteria is reflected in genomic diversity of Mucoromycotina.</title>
        <authorList>
            <person name="Muszewska A."/>
            <person name="Okrasinska A."/>
            <person name="Steczkiewicz K."/>
            <person name="Drgas O."/>
            <person name="Orlowska M."/>
            <person name="Perlinska-Lenart U."/>
            <person name="Aleksandrzak-Piekarczyk T."/>
            <person name="Szatraj K."/>
            <person name="Zielenkiewicz U."/>
            <person name="Pilsyk S."/>
            <person name="Malc E."/>
            <person name="Mieczkowski P."/>
            <person name="Kruszewska J.S."/>
            <person name="Biernat P."/>
            <person name="Pawlowska J."/>
        </authorList>
    </citation>
    <scope>NUCLEOTIDE SEQUENCE</scope>
    <source>
        <strain evidence="4">WA0000017839</strain>
    </source>
</reference>
<dbReference type="OrthoDB" id="2445244at2759"/>
<protein>
    <recommendedName>
        <fullName evidence="3">DDE Tnp4 domain-containing protein</fullName>
    </recommendedName>
</protein>
<sequence length="145" mass="16650">YALHPFVLTPYRRPQVVSSVKCEDFNKVHSSARVAVENTIGVLKGKWRILKNILIQINCEEDIMRIHELVHVCGLLHNYLILENDNFEGDFYEDVDVGQSRLDVVLLKSFDNVNSVSSRILNTWRDSVADVVLADYAVHFGYDNE</sequence>
<dbReference type="GO" id="GO:0046872">
    <property type="term" value="F:metal ion binding"/>
    <property type="evidence" value="ECO:0007669"/>
    <property type="project" value="UniProtKB-KW"/>
</dbReference>
<name>A0A8H7QED1_9FUNG</name>
<gene>
    <name evidence="4" type="ORF">INT47_000432</name>
</gene>
<dbReference type="Proteomes" id="UP000603453">
    <property type="component" value="Unassembled WGS sequence"/>
</dbReference>
<evidence type="ECO:0000313" key="4">
    <source>
        <dbReference type="EMBL" id="KAG2190585.1"/>
    </source>
</evidence>
<comment type="cofactor">
    <cofactor evidence="1">
        <name>a divalent metal cation</name>
        <dbReference type="ChEBI" id="CHEBI:60240"/>
    </cofactor>
</comment>
<evidence type="ECO:0000256" key="2">
    <source>
        <dbReference type="ARBA" id="ARBA00022723"/>
    </source>
</evidence>
<dbReference type="InterPro" id="IPR027806">
    <property type="entry name" value="HARBI1_dom"/>
</dbReference>
<keyword evidence="2" id="KW-0479">Metal-binding</keyword>
<organism evidence="4 5">
    <name type="scientific">Mucor saturninus</name>
    <dbReference type="NCBI Taxonomy" id="64648"/>
    <lineage>
        <taxon>Eukaryota</taxon>
        <taxon>Fungi</taxon>
        <taxon>Fungi incertae sedis</taxon>
        <taxon>Mucoromycota</taxon>
        <taxon>Mucoromycotina</taxon>
        <taxon>Mucoromycetes</taxon>
        <taxon>Mucorales</taxon>
        <taxon>Mucorineae</taxon>
        <taxon>Mucoraceae</taxon>
        <taxon>Mucor</taxon>
    </lineage>
</organism>
<feature type="domain" description="DDE Tnp4" evidence="3">
    <location>
        <begin position="1"/>
        <end position="78"/>
    </location>
</feature>
<dbReference type="EMBL" id="JAEPRD010000619">
    <property type="protein sequence ID" value="KAG2190585.1"/>
    <property type="molecule type" value="Genomic_DNA"/>
</dbReference>
<feature type="non-terminal residue" evidence="4">
    <location>
        <position position="1"/>
    </location>
</feature>
<evidence type="ECO:0000313" key="5">
    <source>
        <dbReference type="Proteomes" id="UP000603453"/>
    </source>
</evidence>
<proteinExistence type="predicted"/>
<dbReference type="AlphaFoldDB" id="A0A8H7QED1"/>
<accession>A0A8H7QED1</accession>
<dbReference type="Pfam" id="PF13359">
    <property type="entry name" value="DDE_Tnp_4"/>
    <property type="match status" value="1"/>
</dbReference>
<evidence type="ECO:0000256" key="1">
    <source>
        <dbReference type="ARBA" id="ARBA00001968"/>
    </source>
</evidence>